<accession>Q1Q477</accession>
<dbReference type="GO" id="GO:0005524">
    <property type="term" value="F:ATP binding"/>
    <property type="evidence" value="ECO:0007669"/>
    <property type="project" value="UniProtKB-KW"/>
</dbReference>
<dbReference type="PROSITE" id="PS50109">
    <property type="entry name" value="HIS_KIN"/>
    <property type="match status" value="1"/>
</dbReference>
<dbReference type="SMART" id="SM00387">
    <property type="entry name" value="HATPase_c"/>
    <property type="match status" value="1"/>
</dbReference>
<dbReference type="InterPro" id="IPR036890">
    <property type="entry name" value="HATPase_C_sf"/>
</dbReference>
<organism evidence="10">
    <name type="scientific">Kuenenia stuttgartiensis</name>
    <dbReference type="NCBI Taxonomy" id="174633"/>
    <lineage>
        <taxon>Bacteria</taxon>
        <taxon>Pseudomonadati</taxon>
        <taxon>Planctomycetota</taxon>
        <taxon>Candidatus Brocadiia</taxon>
        <taxon>Candidatus Brocadiales</taxon>
        <taxon>Candidatus Brocadiaceae</taxon>
        <taxon>Candidatus Kuenenia</taxon>
    </lineage>
</organism>
<keyword evidence="5" id="KW-0547">Nucleotide-binding</keyword>
<dbReference type="SUPFAM" id="SSF55785">
    <property type="entry name" value="PYP-like sensor domain (PAS domain)"/>
    <property type="match status" value="1"/>
</dbReference>
<keyword evidence="6" id="KW-0418">Kinase</keyword>
<dbReference type="SUPFAM" id="SSF55874">
    <property type="entry name" value="ATPase domain of HSP90 chaperone/DNA topoisomerase II/histidine kinase"/>
    <property type="match status" value="1"/>
</dbReference>
<comment type="catalytic activity">
    <reaction evidence="1">
        <text>ATP + protein L-histidine = ADP + protein N-phospho-L-histidine.</text>
        <dbReference type="EC" id="2.7.13.3"/>
    </reaction>
</comment>
<keyword evidence="3" id="KW-0597">Phosphoprotein</keyword>
<dbReference type="GO" id="GO:0004673">
    <property type="term" value="F:protein histidine kinase activity"/>
    <property type="evidence" value="ECO:0007669"/>
    <property type="project" value="UniProtKB-EC"/>
</dbReference>
<evidence type="ECO:0000256" key="3">
    <source>
        <dbReference type="ARBA" id="ARBA00022553"/>
    </source>
</evidence>
<evidence type="ECO:0000256" key="2">
    <source>
        <dbReference type="ARBA" id="ARBA00012438"/>
    </source>
</evidence>
<dbReference type="Gene3D" id="3.30.450.20">
    <property type="entry name" value="PAS domain"/>
    <property type="match status" value="1"/>
</dbReference>
<dbReference type="NCBIfam" id="TIGR00229">
    <property type="entry name" value="sensory_box"/>
    <property type="match status" value="1"/>
</dbReference>
<keyword evidence="8" id="KW-0902">Two-component regulatory system</keyword>
<dbReference type="Pfam" id="PF00989">
    <property type="entry name" value="PAS"/>
    <property type="match status" value="1"/>
</dbReference>
<proteinExistence type="predicted"/>
<dbReference type="PRINTS" id="PR00344">
    <property type="entry name" value="BCTRLSENSOR"/>
</dbReference>
<dbReference type="PANTHER" id="PTHR43065">
    <property type="entry name" value="SENSOR HISTIDINE KINASE"/>
    <property type="match status" value="1"/>
</dbReference>
<keyword evidence="4" id="KW-0808">Transferase</keyword>
<evidence type="ECO:0000256" key="1">
    <source>
        <dbReference type="ARBA" id="ARBA00000085"/>
    </source>
</evidence>
<evidence type="ECO:0000256" key="5">
    <source>
        <dbReference type="ARBA" id="ARBA00022741"/>
    </source>
</evidence>
<dbReference type="Pfam" id="PF02518">
    <property type="entry name" value="HATPase_c"/>
    <property type="match status" value="1"/>
</dbReference>
<dbReference type="InterPro" id="IPR003594">
    <property type="entry name" value="HATPase_dom"/>
</dbReference>
<evidence type="ECO:0000313" key="10">
    <source>
        <dbReference type="EMBL" id="CAJ74825.1"/>
    </source>
</evidence>
<dbReference type="EC" id="2.7.13.3" evidence="2"/>
<name>Q1Q477_KUEST</name>
<dbReference type="EMBL" id="CT573071">
    <property type="protein sequence ID" value="CAJ74825.1"/>
    <property type="molecule type" value="Genomic_DNA"/>
</dbReference>
<evidence type="ECO:0000256" key="6">
    <source>
        <dbReference type="ARBA" id="ARBA00022777"/>
    </source>
</evidence>
<sequence length="448" mass="50593">MLPLKKEPDAVQNTRQAKEEENRFFAMVNAIGKPMFSVNNEGVCDFVNAACLKALCYEENGQMLGKKMYELIHFTDEEGNDIPVEKCRIYQAQKQGREIHGANDVFLRADGSHVPFEYTVYLIYQNEKIAGSLVIFDAINETTKKTVYTVNYLKKTLVNFVHKINNSFGVVFICVKEVKRLFPQFLRISIVTEARFSAMSDTLQRLRQMINENCLSCDKRINDRLNGTIAELCASFEELRKTIDGVSKKGMSIVEYLEDTTNVSMQCKNLIKSLVAFVSQREPVKTRHKMNDLIKGVIDLYEYQANNKKIDIFYAGNPAVPTMLIDAKQIELVITNIINNAFMAIEELHGMSATPELQRAGTITIETGFLEEKKVVEILIKDSGSGIEKDFLPKIFDPFFSKFKNKSGPGTGLSLANKIVQMHNGTIEVESIVGKGTAFRITLPLEDE</sequence>
<gene>
    <name evidence="10" type="ORF">kuste4062</name>
</gene>
<dbReference type="InterPro" id="IPR035965">
    <property type="entry name" value="PAS-like_dom_sf"/>
</dbReference>
<dbReference type="InterPro" id="IPR013767">
    <property type="entry name" value="PAS_fold"/>
</dbReference>
<dbReference type="InterPro" id="IPR005467">
    <property type="entry name" value="His_kinase_dom"/>
</dbReference>
<dbReference type="InterPro" id="IPR004358">
    <property type="entry name" value="Sig_transdc_His_kin-like_C"/>
</dbReference>
<evidence type="ECO:0000259" key="9">
    <source>
        <dbReference type="PROSITE" id="PS50109"/>
    </source>
</evidence>
<evidence type="ECO:0000256" key="8">
    <source>
        <dbReference type="ARBA" id="ARBA00023012"/>
    </source>
</evidence>
<dbReference type="PANTHER" id="PTHR43065:SF46">
    <property type="entry name" value="C4-DICARBOXYLATE TRANSPORT SENSOR PROTEIN DCTB"/>
    <property type="match status" value="1"/>
</dbReference>
<feature type="domain" description="Histidine kinase" evidence="9">
    <location>
        <begin position="220"/>
        <end position="447"/>
    </location>
</feature>
<dbReference type="AlphaFoldDB" id="Q1Q477"/>
<reference evidence="10" key="2">
    <citation type="submission" date="2006-01" db="EMBL/GenBank/DDBJ databases">
        <authorList>
            <person name="Genoscope"/>
        </authorList>
    </citation>
    <scope>NUCLEOTIDE SEQUENCE</scope>
</reference>
<keyword evidence="7" id="KW-0067">ATP-binding</keyword>
<protein>
    <recommendedName>
        <fullName evidence="2">histidine kinase</fullName>
        <ecNumber evidence="2">2.7.13.3</ecNumber>
    </recommendedName>
</protein>
<evidence type="ECO:0000256" key="4">
    <source>
        <dbReference type="ARBA" id="ARBA00022679"/>
    </source>
</evidence>
<dbReference type="GO" id="GO:0006355">
    <property type="term" value="P:regulation of DNA-templated transcription"/>
    <property type="evidence" value="ECO:0007669"/>
    <property type="project" value="InterPro"/>
</dbReference>
<dbReference type="CDD" id="cd00130">
    <property type="entry name" value="PAS"/>
    <property type="match status" value="1"/>
</dbReference>
<evidence type="ECO:0000256" key="7">
    <source>
        <dbReference type="ARBA" id="ARBA00022840"/>
    </source>
</evidence>
<dbReference type="InterPro" id="IPR000014">
    <property type="entry name" value="PAS"/>
</dbReference>
<reference evidence="10" key="1">
    <citation type="journal article" date="2006" name="Nature">
        <title>Deciphering the evolution and metabolism of an anammox bacterium from a community genome.</title>
        <authorList>
            <person name="Strous M."/>
            <person name="Pelletier E."/>
            <person name="Mangenot S."/>
            <person name="Rattei T."/>
            <person name="Lehner A."/>
            <person name="Taylor M.W."/>
            <person name="Horn M."/>
            <person name="Daims H."/>
            <person name="Bartol-Mavel D."/>
            <person name="Wincker P."/>
            <person name="Barbe V."/>
            <person name="Fonknechten N."/>
            <person name="Vallenet D."/>
            <person name="Segurens B."/>
            <person name="Schenowitz-Truong C."/>
            <person name="Medigue C."/>
            <person name="Collingro A."/>
            <person name="Snel B."/>
            <person name="Dutilh B.E."/>
            <person name="OpDenCamp H.J.M."/>
            <person name="vanDerDrift C."/>
            <person name="Cirpus I."/>
            <person name="vanDePas-Schoonen K.T."/>
            <person name="Harhangi H.R."/>
            <person name="vanNiftrik L."/>
            <person name="Schmid M."/>
            <person name="Keltjens J."/>
            <person name="vanDeVossenberg J."/>
            <person name="Kartal B."/>
            <person name="Meier H."/>
            <person name="Frishman D."/>
            <person name="Huynen M.A."/>
            <person name="Mewes H."/>
            <person name="Weissenbach J."/>
            <person name="Jetten M.S.M."/>
            <person name="Wagner M."/>
            <person name="LePaslier D."/>
        </authorList>
    </citation>
    <scope>NUCLEOTIDE SEQUENCE</scope>
</reference>
<dbReference type="Gene3D" id="3.30.565.10">
    <property type="entry name" value="Histidine kinase-like ATPase, C-terminal domain"/>
    <property type="match status" value="1"/>
</dbReference>
<dbReference type="GO" id="GO:0000160">
    <property type="term" value="P:phosphorelay signal transduction system"/>
    <property type="evidence" value="ECO:0007669"/>
    <property type="project" value="UniProtKB-KW"/>
</dbReference>